<dbReference type="EMBL" id="LAZR01031081">
    <property type="protein sequence ID" value="KKL54780.1"/>
    <property type="molecule type" value="Genomic_DNA"/>
</dbReference>
<evidence type="ECO:0000313" key="2">
    <source>
        <dbReference type="EMBL" id="KKL54780.1"/>
    </source>
</evidence>
<reference evidence="2" key="1">
    <citation type="journal article" date="2015" name="Nature">
        <title>Complex archaea that bridge the gap between prokaryotes and eukaryotes.</title>
        <authorList>
            <person name="Spang A."/>
            <person name="Saw J.H."/>
            <person name="Jorgensen S.L."/>
            <person name="Zaremba-Niedzwiedzka K."/>
            <person name="Martijn J."/>
            <person name="Lind A.E."/>
            <person name="van Eijk R."/>
            <person name="Schleper C."/>
            <person name="Guy L."/>
            <person name="Ettema T.J."/>
        </authorList>
    </citation>
    <scope>NUCLEOTIDE SEQUENCE</scope>
</reference>
<accession>A0A0F9FBV3</accession>
<evidence type="ECO:0000256" key="1">
    <source>
        <dbReference type="SAM" id="MobiDB-lite"/>
    </source>
</evidence>
<organism evidence="2">
    <name type="scientific">marine sediment metagenome</name>
    <dbReference type="NCBI Taxonomy" id="412755"/>
    <lineage>
        <taxon>unclassified sequences</taxon>
        <taxon>metagenomes</taxon>
        <taxon>ecological metagenomes</taxon>
    </lineage>
</organism>
<comment type="caution">
    <text evidence="2">The sequence shown here is derived from an EMBL/GenBank/DDBJ whole genome shotgun (WGS) entry which is preliminary data.</text>
</comment>
<proteinExistence type="predicted"/>
<dbReference type="AlphaFoldDB" id="A0A0F9FBV3"/>
<protein>
    <submittedName>
        <fullName evidence="2">Uncharacterized protein</fullName>
    </submittedName>
</protein>
<sequence>MSHVAESYVYQKDDGSGYVGRSLVGNGVLVGRRGFVFSDEDVAAWGLEDLKDHTDYDAVLAEAKAKGAPITVKAKDGSIVSVGGPDPSLIVQIPHPNAGRDGPYPKEGTMQNMTLDSKDEMVISEDDVASLSDLDEEGDAE</sequence>
<name>A0A0F9FBV3_9ZZZZ</name>
<feature type="region of interest" description="Disordered" evidence="1">
    <location>
        <begin position="87"/>
        <end position="111"/>
    </location>
</feature>
<gene>
    <name evidence="2" type="ORF">LCGC14_2261990</name>
</gene>